<dbReference type="RefSeq" id="WP_380043468.1">
    <property type="nucleotide sequence ID" value="NZ_JBHLTC010000001.1"/>
</dbReference>
<keyword evidence="3" id="KW-1185">Reference proteome</keyword>
<dbReference type="Pfam" id="PF13304">
    <property type="entry name" value="AAA_21"/>
    <property type="match status" value="1"/>
</dbReference>
<gene>
    <name evidence="2" type="ORF">ACFFGN_01885</name>
</gene>
<sequence>MSADERLKWESFVTPNLLGGDAGNFSFSVGRIKIGATDVFPTSNGVTALVGGNNVGKSATLMQLLEFIGDASGIPAAPKTVVKGIDLRKRGTSADLAAWLGVHSRFVSSQSSGTGFTHVGDGNLIAVDSAGMYWADYGANTVGGVWPWLVHYSDAARRLGMVQGTAQRRDISMHPAHPLHFLQDDAELLREFSELSERVFRQPLVLDRLSMETRLRVGAVSSPPPPIDAVSTEYTAELSKLPNLFDQGDGMKSLLGLLLPVMVGAYPVIIVDEPEAFLHPPQAFEAGRILANVAKDKQVQVIVATHDKNFLAGLLDAGVDVSVVRLERSGDETTAFQLHADELKELWRDPVLRYSNVLDGVFHRLVVIAEADPDCKFFAATLNDMEDEVELVAPANEVHFVPSNGKAGMAKMVSALRAVRVDVVATPDLDVLNDASLLKALVEAAGGDWGHIKPIYDRSTAHLQKRSTGATCGQVLALISAELERQQGSPWTQEVRDSLAPLMRTTQSPWDEVKKHGIAAFTGQSRQELKKLLLELEAIGIKCVEKGELERLAPDVTTSKGPRWLADALSAGAHKELAAREHVTRLVSSLLTTASENEPR</sequence>
<dbReference type="PANTHER" id="PTHR43581">
    <property type="entry name" value="ATP/GTP PHOSPHATASE"/>
    <property type="match status" value="1"/>
</dbReference>
<reference evidence="2 3" key="1">
    <citation type="submission" date="2024-09" db="EMBL/GenBank/DDBJ databases">
        <authorList>
            <person name="Sun Q."/>
            <person name="Mori K."/>
        </authorList>
    </citation>
    <scope>NUCLEOTIDE SEQUENCE [LARGE SCALE GENOMIC DNA]</scope>
    <source>
        <strain evidence="2 3">CGMCC 1.15906</strain>
    </source>
</reference>
<dbReference type="EMBL" id="JBHLTC010000001">
    <property type="protein sequence ID" value="MFC0622791.1"/>
    <property type="molecule type" value="Genomic_DNA"/>
</dbReference>
<evidence type="ECO:0000259" key="1">
    <source>
        <dbReference type="SMART" id="SM00382"/>
    </source>
</evidence>
<dbReference type="InterPro" id="IPR003959">
    <property type="entry name" value="ATPase_AAA_core"/>
</dbReference>
<protein>
    <submittedName>
        <fullName evidence="2">AAA family ATPase</fullName>
    </submittedName>
</protein>
<organism evidence="2 3">
    <name type="scientific">Kribbella deserti</name>
    <dbReference type="NCBI Taxonomy" id="1926257"/>
    <lineage>
        <taxon>Bacteria</taxon>
        <taxon>Bacillati</taxon>
        <taxon>Actinomycetota</taxon>
        <taxon>Actinomycetes</taxon>
        <taxon>Propionibacteriales</taxon>
        <taxon>Kribbellaceae</taxon>
        <taxon>Kribbella</taxon>
    </lineage>
</organism>
<dbReference type="InterPro" id="IPR051396">
    <property type="entry name" value="Bact_Antivir_Def_Nuclease"/>
</dbReference>
<dbReference type="Gene3D" id="3.40.50.300">
    <property type="entry name" value="P-loop containing nucleotide triphosphate hydrolases"/>
    <property type="match status" value="1"/>
</dbReference>
<dbReference type="Proteomes" id="UP001589890">
    <property type="component" value="Unassembled WGS sequence"/>
</dbReference>
<evidence type="ECO:0000313" key="2">
    <source>
        <dbReference type="EMBL" id="MFC0622791.1"/>
    </source>
</evidence>
<accession>A0ABV6QFK9</accession>
<dbReference type="InterPro" id="IPR027417">
    <property type="entry name" value="P-loop_NTPase"/>
</dbReference>
<name>A0ABV6QFK9_9ACTN</name>
<evidence type="ECO:0000313" key="3">
    <source>
        <dbReference type="Proteomes" id="UP001589890"/>
    </source>
</evidence>
<comment type="caution">
    <text evidence="2">The sequence shown here is derived from an EMBL/GenBank/DDBJ whole genome shotgun (WGS) entry which is preliminary data.</text>
</comment>
<dbReference type="InterPro" id="IPR003593">
    <property type="entry name" value="AAA+_ATPase"/>
</dbReference>
<dbReference type="CDD" id="cd00267">
    <property type="entry name" value="ABC_ATPase"/>
    <property type="match status" value="1"/>
</dbReference>
<dbReference type="PANTHER" id="PTHR43581:SF4">
    <property type="entry name" value="ATP_GTP PHOSPHATASE"/>
    <property type="match status" value="1"/>
</dbReference>
<dbReference type="SMART" id="SM00382">
    <property type="entry name" value="AAA"/>
    <property type="match status" value="1"/>
</dbReference>
<proteinExistence type="predicted"/>
<dbReference type="SUPFAM" id="SSF52540">
    <property type="entry name" value="P-loop containing nucleoside triphosphate hydrolases"/>
    <property type="match status" value="1"/>
</dbReference>
<feature type="domain" description="AAA+ ATPase" evidence="1">
    <location>
        <begin position="43"/>
        <end position="330"/>
    </location>
</feature>